<dbReference type="OrthoDB" id="3799096at2759"/>
<proteinExistence type="predicted"/>
<feature type="region of interest" description="Disordered" evidence="1">
    <location>
        <begin position="674"/>
        <end position="714"/>
    </location>
</feature>
<feature type="region of interest" description="Disordered" evidence="1">
    <location>
        <begin position="335"/>
        <end position="397"/>
    </location>
</feature>
<accession>A0A1Y2A8D7</accession>
<feature type="compositionally biased region" description="Basic and acidic residues" evidence="1">
    <location>
        <begin position="611"/>
        <end position="626"/>
    </location>
</feature>
<dbReference type="EMBL" id="MCFA01000005">
    <property type="protein sequence ID" value="ORY18786.1"/>
    <property type="molecule type" value="Genomic_DNA"/>
</dbReference>
<dbReference type="Proteomes" id="UP000193144">
    <property type="component" value="Unassembled WGS sequence"/>
</dbReference>
<feature type="region of interest" description="Disordered" evidence="1">
    <location>
        <begin position="588"/>
        <end position="634"/>
    </location>
</feature>
<dbReference type="AlphaFoldDB" id="A0A1Y2A8D7"/>
<sequence length="748" mass="81557">MGTIVVGHVAGSSGARAGVQHHGQDERIREPLMVVRMDDGDEDRLSGPLRGVGGRTTEPAVSRVVAAPLLPSVAVSPARGSADPLPSPSENIRTRRLRRSPNVDNLRSSSIRTNSISDLSLNNTRGNRPLFGHGPQNPAIFASPIQFLAPAHALEPVQGLAPNPPVHGSSQNPTVHIYSPSGSVTVLQDHDVERIVRWRSTATTIDRGLTRSPISIRQFNSQEMLAWTHPNAPHVQVQHGSSMMDAGNSTGVQTAFQLPIPASGLSSPVRGEWDGGNGQSDGQLGFEEDWAGPGYYGLMEMNRVQWQVDTGIHHPELNFGNVGVESDRVRRVEDPEAMKEIDMGYAGKGKEPQKDQHDSKRASSSQSPRPILKKAQSTRERDPDPPRTARRVQIAPSSSSAAVHPILASALKDDAQTYTTEGLSLALTKLYDPAPIPSPVITALRDPDEIYTLDIQGIINSRHNNGAKAKIALNQKEIDYLTYYIDYLVSEKTQLEKAVYSLEERIEDVDVEKAGLQTEINHYFGLAEAEHNRLDATQQILRLIMSANNDGDYVNQKVRAMDMANELGVDLREVMRGTDIIGQKESARHVSNPMSIGESSKTKEMAGGAWKGKEPASEAGPSKKTETGAAASQREQLLEAEVKYRRKRTAVAEEFAKEMERVLFGRATASVLSDPMAMGEGSRQNKGKAKEKEMGEGSGAGKPNETEAEGGQREELLEAEVKYWKQRAAIAEEFVQEMEGVLFGRTTG</sequence>
<keyword evidence="3" id="KW-1185">Reference proteome</keyword>
<feature type="compositionally biased region" description="Basic and acidic residues" evidence="1">
    <location>
        <begin position="335"/>
        <end position="361"/>
    </location>
</feature>
<evidence type="ECO:0000313" key="3">
    <source>
        <dbReference type="Proteomes" id="UP000193144"/>
    </source>
</evidence>
<comment type="caution">
    <text evidence="2">The sequence shown here is derived from an EMBL/GenBank/DDBJ whole genome shotgun (WGS) entry which is preliminary data.</text>
</comment>
<protein>
    <submittedName>
        <fullName evidence="2">Uncharacterized protein</fullName>
    </submittedName>
</protein>
<gene>
    <name evidence="2" type="ORF">BCR34DRAFT_660118</name>
</gene>
<evidence type="ECO:0000256" key="1">
    <source>
        <dbReference type="SAM" id="MobiDB-lite"/>
    </source>
</evidence>
<feature type="region of interest" description="Disordered" evidence="1">
    <location>
        <begin position="75"/>
        <end position="108"/>
    </location>
</feature>
<organism evidence="2 3">
    <name type="scientific">Clohesyomyces aquaticus</name>
    <dbReference type="NCBI Taxonomy" id="1231657"/>
    <lineage>
        <taxon>Eukaryota</taxon>
        <taxon>Fungi</taxon>
        <taxon>Dikarya</taxon>
        <taxon>Ascomycota</taxon>
        <taxon>Pezizomycotina</taxon>
        <taxon>Dothideomycetes</taxon>
        <taxon>Pleosporomycetidae</taxon>
        <taxon>Pleosporales</taxon>
        <taxon>Lindgomycetaceae</taxon>
        <taxon>Clohesyomyces</taxon>
    </lineage>
</organism>
<name>A0A1Y2A8D7_9PLEO</name>
<reference evidence="2 3" key="1">
    <citation type="submission" date="2016-07" db="EMBL/GenBank/DDBJ databases">
        <title>Pervasive Adenine N6-methylation of Active Genes in Fungi.</title>
        <authorList>
            <consortium name="DOE Joint Genome Institute"/>
            <person name="Mondo S.J."/>
            <person name="Dannebaum R.O."/>
            <person name="Kuo R.C."/>
            <person name="Labutti K."/>
            <person name="Haridas S."/>
            <person name="Kuo A."/>
            <person name="Salamov A."/>
            <person name="Ahrendt S.R."/>
            <person name="Lipzen A."/>
            <person name="Sullivan W."/>
            <person name="Andreopoulos W.B."/>
            <person name="Clum A."/>
            <person name="Lindquist E."/>
            <person name="Daum C."/>
            <person name="Ramamoorthy G.K."/>
            <person name="Gryganskyi A."/>
            <person name="Culley D."/>
            <person name="Magnuson J.K."/>
            <person name="James T.Y."/>
            <person name="O'Malley M.A."/>
            <person name="Stajich J.E."/>
            <person name="Spatafora J.W."/>
            <person name="Visel A."/>
            <person name="Grigoriev I.V."/>
        </authorList>
    </citation>
    <scope>NUCLEOTIDE SEQUENCE [LARGE SCALE GENOMIC DNA]</scope>
    <source>
        <strain evidence="2 3">CBS 115471</strain>
    </source>
</reference>
<feature type="compositionally biased region" description="Basic and acidic residues" evidence="1">
    <location>
        <begin position="377"/>
        <end position="387"/>
    </location>
</feature>
<evidence type="ECO:0000313" key="2">
    <source>
        <dbReference type="EMBL" id="ORY18786.1"/>
    </source>
</evidence>